<feature type="transmembrane region" description="Helical" evidence="10">
    <location>
        <begin position="192"/>
        <end position="214"/>
    </location>
</feature>
<feature type="transmembrane region" description="Helical" evidence="10">
    <location>
        <begin position="419"/>
        <end position="438"/>
    </location>
</feature>
<evidence type="ECO:0000313" key="12">
    <source>
        <dbReference type="Proteomes" id="UP000539953"/>
    </source>
</evidence>
<evidence type="ECO:0000313" key="11">
    <source>
        <dbReference type="EMBL" id="MBB5183372.1"/>
    </source>
</evidence>
<dbReference type="GO" id="GO:0015297">
    <property type="term" value="F:antiporter activity"/>
    <property type="evidence" value="ECO:0007669"/>
    <property type="project" value="InterPro"/>
</dbReference>
<comment type="similarity">
    <text evidence="2">Belongs to the multi antimicrobial extrusion (MATE) (TC 2.A.66.1) family. MepA subfamily.</text>
</comment>
<keyword evidence="9" id="KW-0046">Antibiotic resistance</keyword>
<dbReference type="PIRSF" id="PIRSF006603">
    <property type="entry name" value="DinF"/>
    <property type="match status" value="1"/>
</dbReference>
<evidence type="ECO:0000256" key="2">
    <source>
        <dbReference type="ARBA" id="ARBA00008417"/>
    </source>
</evidence>
<proteinExistence type="inferred from homology"/>
<dbReference type="RefSeq" id="WP_221248073.1">
    <property type="nucleotide sequence ID" value="NZ_JACHHK010000005.1"/>
</dbReference>
<keyword evidence="7 10" id="KW-1133">Transmembrane helix</keyword>
<dbReference type="CDD" id="cd13143">
    <property type="entry name" value="MATE_MepA_like"/>
    <property type="match status" value="1"/>
</dbReference>
<dbReference type="AlphaFoldDB" id="A0A7W8CXE0"/>
<name>A0A7W8CXE0_9FIRM</name>
<feature type="transmembrane region" description="Helical" evidence="10">
    <location>
        <begin position="137"/>
        <end position="155"/>
    </location>
</feature>
<feature type="transmembrane region" description="Helical" evidence="10">
    <location>
        <begin position="21"/>
        <end position="42"/>
    </location>
</feature>
<organism evidence="11 12">
    <name type="scientific">Catenisphaera adipataccumulans</name>
    <dbReference type="NCBI Taxonomy" id="700500"/>
    <lineage>
        <taxon>Bacteria</taxon>
        <taxon>Bacillati</taxon>
        <taxon>Bacillota</taxon>
        <taxon>Erysipelotrichia</taxon>
        <taxon>Erysipelotrichales</taxon>
        <taxon>Erysipelotrichaceae</taxon>
        <taxon>Catenisphaera</taxon>
    </lineage>
</organism>
<keyword evidence="8 10" id="KW-0472">Membrane</keyword>
<evidence type="ECO:0000256" key="10">
    <source>
        <dbReference type="SAM" id="Phobius"/>
    </source>
</evidence>
<keyword evidence="6 10" id="KW-0812">Transmembrane</keyword>
<evidence type="ECO:0000256" key="3">
    <source>
        <dbReference type="ARBA" id="ARBA00022106"/>
    </source>
</evidence>
<protein>
    <recommendedName>
        <fullName evidence="3">Multidrug export protein MepA</fullName>
    </recommendedName>
</protein>
<evidence type="ECO:0000256" key="5">
    <source>
        <dbReference type="ARBA" id="ARBA00022475"/>
    </source>
</evidence>
<dbReference type="Pfam" id="PF01554">
    <property type="entry name" value="MatE"/>
    <property type="match status" value="2"/>
</dbReference>
<evidence type="ECO:0000256" key="6">
    <source>
        <dbReference type="ARBA" id="ARBA00022692"/>
    </source>
</evidence>
<keyword evidence="12" id="KW-1185">Reference proteome</keyword>
<feature type="transmembrane region" description="Helical" evidence="10">
    <location>
        <begin position="48"/>
        <end position="73"/>
    </location>
</feature>
<comment type="subcellular location">
    <subcellularLocation>
        <location evidence="1">Cell membrane</location>
        <topology evidence="1">Multi-pass membrane protein</topology>
    </subcellularLocation>
</comment>
<dbReference type="EMBL" id="JACHHK010000005">
    <property type="protein sequence ID" value="MBB5183372.1"/>
    <property type="molecule type" value="Genomic_DNA"/>
</dbReference>
<dbReference type="GO" id="GO:0042910">
    <property type="term" value="F:xenobiotic transmembrane transporter activity"/>
    <property type="evidence" value="ECO:0007669"/>
    <property type="project" value="InterPro"/>
</dbReference>
<evidence type="ECO:0000256" key="4">
    <source>
        <dbReference type="ARBA" id="ARBA00022448"/>
    </source>
</evidence>
<reference evidence="11 12" key="1">
    <citation type="submission" date="2020-08" db="EMBL/GenBank/DDBJ databases">
        <title>Genomic Encyclopedia of Type Strains, Phase IV (KMG-IV): sequencing the most valuable type-strain genomes for metagenomic binning, comparative biology and taxonomic classification.</title>
        <authorList>
            <person name="Goeker M."/>
        </authorList>
    </citation>
    <scope>NUCLEOTIDE SEQUENCE [LARGE SCALE GENOMIC DNA]</scope>
    <source>
        <strain evidence="11 12">DSM 25799</strain>
    </source>
</reference>
<accession>A0A7W8CXE0</accession>
<dbReference type="PANTHER" id="PTHR43823">
    <property type="entry name" value="SPORULATION PROTEIN YKVU"/>
    <property type="match status" value="1"/>
</dbReference>
<keyword evidence="5" id="KW-1003">Cell membrane</keyword>
<dbReference type="InterPro" id="IPR051327">
    <property type="entry name" value="MATE_MepA_subfamily"/>
</dbReference>
<feature type="transmembrane region" description="Helical" evidence="10">
    <location>
        <begin position="314"/>
        <end position="338"/>
    </location>
</feature>
<dbReference type="InterPro" id="IPR048279">
    <property type="entry name" value="MdtK-like"/>
</dbReference>
<dbReference type="NCBIfam" id="TIGR00797">
    <property type="entry name" value="matE"/>
    <property type="match status" value="1"/>
</dbReference>
<dbReference type="InterPro" id="IPR002528">
    <property type="entry name" value="MATE_fam"/>
</dbReference>
<feature type="transmembrane region" description="Helical" evidence="10">
    <location>
        <begin position="94"/>
        <end position="117"/>
    </location>
</feature>
<dbReference type="InterPro" id="IPR045070">
    <property type="entry name" value="MATE_MepA-like"/>
</dbReference>
<sequence length="461" mass="49771">MGQSLEKYDKMTVSQAIFRNALPAVIAMLMTLIYNLADTFFIGQTHDAYQVAAVSLATPVFLVFMAIGTIFGAGGTSVISRAYGEGKHEYAGKVGSFCMWSCIGIGILLTILMLVFMDPLLSWIGASQQTWTYTKTYLTIVSFCGTFSLLSSCFSNIQRAEGQATRAMMGQIIGNLTNMCLDPLFISGFHWGVAGCALATFLGETLGAVYYLQYYVRGKSALDVRLKNFTVQDHVASNVLAIGIPASLGSLLMSVAQIIMNAKMAAYGDMAVAGIGVAMKIVMITGMISMGIGQGVQPLLGYCAGSKNTKRFHAYMRAAMLFATALGIGLTLLCYLFMNPLVSAFLSEPAAFDYAVEFARILLVTGPLFGIFYVMTNALQAMGAATASLIANVSRQGLVYIPMLFVLGSLFQADGLVWAQPAADIVSFLVSIVMYRVVSRKKLQENTNEMVHEPSYAHTNR</sequence>
<evidence type="ECO:0000256" key="9">
    <source>
        <dbReference type="ARBA" id="ARBA00023251"/>
    </source>
</evidence>
<feature type="transmembrane region" description="Helical" evidence="10">
    <location>
        <begin position="271"/>
        <end position="293"/>
    </location>
</feature>
<evidence type="ECO:0000256" key="8">
    <source>
        <dbReference type="ARBA" id="ARBA00023136"/>
    </source>
</evidence>
<gene>
    <name evidence="11" type="ORF">HNQ47_001394</name>
</gene>
<feature type="transmembrane region" description="Helical" evidence="10">
    <location>
        <begin position="167"/>
        <end position="186"/>
    </location>
</feature>
<feature type="transmembrane region" description="Helical" evidence="10">
    <location>
        <begin position="397"/>
        <end position="413"/>
    </location>
</feature>
<feature type="transmembrane region" description="Helical" evidence="10">
    <location>
        <begin position="235"/>
        <end position="259"/>
    </location>
</feature>
<dbReference type="Proteomes" id="UP000539953">
    <property type="component" value="Unassembled WGS sequence"/>
</dbReference>
<comment type="caution">
    <text evidence="11">The sequence shown here is derived from an EMBL/GenBank/DDBJ whole genome shotgun (WGS) entry which is preliminary data.</text>
</comment>
<evidence type="ECO:0000256" key="7">
    <source>
        <dbReference type="ARBA" id="ARBA00022989"/>
    </source>
</evidence>
<keyword evidence="4" id="KW-0813">Transport</keyword>
<evidence type="ECO:0000256" key="1">
    <source>
        <dbReference type="ARBA" id="ARBA00004651"/>
    </source>
</evidence>
<dbReference type="GO" id="GO:0046677">
    <property type="term" value="P:response to antibiotic"/>
    <property type="evidence" value="ECO:0007669"/>
    <property type="project" value="UniProtKB-KW"/>
</dbReference>
<dbReference type="PANTHER" id="PTHR43823:SF3">
    <property type="entry name" value="MULTIDRUG EXPORT PROTEIN MEPA"/>
    <property type="match status" value="1"/>
</dbReference>
<feature type="transmembrane region" description="Helical" evidence="10">
    <location>
        <begin position="358"/>
        <end position="376"/>
    </location>
</feature>
<dbReference type="GO" id="GO:0005886">
    <property type="term" value="C:plasma membrane"/>
    <property type="evidence" value="ECO:0007669"/>
    <property type="project" value="UniProtKB-SubCell"/>
</dbReference>